<dbReference type="CDD" id="cd14661">
    <property type="entry name" value="Imelysin_like_PIBO"/>
    <property type="match status" value="1"/>
</dbReference>
<proteinExistence type="predicted"/>
<evidence type="ECO:0000313" key="5">
    <source>
        <dbReference type="EMBL" id="GCB33861.1"/>
    </source>
</evidence>
<dbReference type="Pfam" id="PF09375">
    <property type="entry name" value="Peptidase_M75"/>
    <property type="match status" value="2"/>
</dbReference>
<dbReference type="PROSITE" id="PS51257">
    <property type="entry name" value="PROKAR_LIPOPROTEIN"/>
    <property type="match status" value="1"/>
</dbReference>
<reference evidence="5 6" key="1">
    <citation type="submission" date="2018-10" db="EMBL/GenBank/DDBJ databases">
        <title>Draft Genome Sequence of Bacteroides sp. KCTC 15687.</title>
        <authorList>
            <person name="Yu S.Y."/>
            <person name="Kim J.S."/>
            <person name="Oh B.S."/>
            <person name="Park S.H."/>
            <person name="Kang S.W."/>
            <person name="Park J.E."/>
            <person name="Choi S.H."/>
            <person name="Han K.I."/>
            <person name="Lee K.C."/>
            <person name="Eom M.K."/>
            <person name="Suh M.K."/>
            <person name="Lee D.H."/>
            <person name="Yoon H."/>
            <person name="Kim B."/>
            <person name="Yang S.J."/>
            <person name="Lee J.S."/>
            <person name="Lee J.H."/>
        </authorList>
    </citation>
    <scope>NUCLEOTIDE SEQUENCE [LARGE SCALE GENOMIC DNA]</scope>
    <source>
        <strain evidence="5 6">KCTC 15687</strain>
    </source>
</reference>
<protein>
    <submittedName>
        <fullName evidence="5">Peptidase M75</fullName>
    </submittedName>
</protein>
<evidence type="ECO:0000259" key="4">
    <source>
        <dbReference type="Pfam" id="PF09375"/>
    </source>
</evidence>
<dbReference type="GO" id="GO:0030313">
    <property type="term" value="C:cell envelope"/>
    <property type="evidence" value="ECO:0007669"/>
    <property type="project" value="UniProtKB-SubCell"/>
</dbReference>
<dbReference type="Gene3D" id="1.20.1420.20">
    <property type="entry name" value="M75 peptidase, HXXE motif"/>
    <property type="match status" value="2"/>
</dbReference>
<keyword evidence="2 3" id="KW-0732">Signal</keyword>
<dbReference type="InterPro" id="IPR018976">
    <property type="entry name" value="Imelysin-like"/>
</dbReference>
<comment type="subcellular location">
    <subcellularLocation>
        <location evidence="1">Cell envelope</location>
    </subcellularLocation>
</comment>
<dbReference type="OrthoDB" id="9764688at2"/>
<evidence type="ECO:0000256" key="2">
    <source>
        <dbReference type="ARBA" id="ARBA00022729"/>
    </source>
</evidence>
<dbReference type="EMBL" id="BHWB01000002">
    <property type="protein sequence ID" value="GCB33861.1"/>
    <property type="molecule type" value="Genomic_DNA"/>
</dbReference>
<gene>
    <name evidence="5" type="ORF">KGMB02408_08060</name>
</gene>
<keyword evidence="6" id="KW-1185">Reference proteome</keyword>
<dbReference type="InterPro" id="IPR038352">
    <property type="entry name" value="Imelysin_sf"/>
</dbReference>
<accession>A0A401LQW5</accession>
<sequence>MRKNIFYTAILIAGLTFTTTACSNDDDNDTQSPIDLECTQNNVASWGNYMKVVATLLKNDAANLYSDWNNSYEGGDSYAEIFKKHNSTTFSSALNCVQQIIDGCYDIANEVGTQKIGDPYEKYEAGNISGALYAVESWYSWHSREDYSNNILSIRNAYYGTRDGSINDNSISKILANNGYSELNNQMIAAINKAYDTILDIPQPFRNNINSSEAEVAMEACAELANLLTNTLKPTITNNSTLNSNSTLDPIVKQYVDVVVLPTYLDLKNETEALYQTVSTFQANPSNAAFTTAALAWVNARVPWERSEAFLFGPVASKGLDPNMDSWPLDQDAIVNILNSGNYADLEWSGDYDEDNEDIAAAQNVRGFHTLEYLLFKDGKARTIK</sequence>
<feature type="chain" id="PRO_5019278911" evidence="3">
    <location>
        <begin position="24"/>
        <end position="385"/>
    </location>
</feature>
<feature type="signal peptide" evidence="3">
    <location>
        <begin position="1"/>
        <end position="23"/>
    </location>
</feature>
<name>A0A401LQW5_9BACE</name>
<evidence type="ECO:0000256" key="3">
    <source>
        <dbReference type="SAM" id="SignalP"/>
    </source>
</evidence>
<feature type="domain" description="Imelysin-like" evidence="4">
    <location>
        <begin position="261"/>
        <end position="381"/>
    </location>
</feature>
<comment type="caution">
    <text evidence="5">The sequence shown here is derived from an EMBL/GenBank/DDBJ whole genome shotgun (WGS) entry which is preliminary data.</text>
</comment>
<dbReference type="Proteomes" id="UP000288079">
    <property type="component" value="Unassembled WGS sequence"/>
</dbReference>
<feature type="domain" description="Imelysin-like" evidence="4">
    <location>
        <begin position="43"/>
        <end position="228"/>
    </location>
</feature>
<evidence type="ECO:0000313" key="6">
    <source>
        <dbReference type="Proteomes" id="UP000288079"/>
    </source>
</evidence>
<dbReference type="RefSeq" id="WP_125040147.1">
    <property type="nucleotide sequence ID" value="NZ_BHWB01000002.1"/>
</dbReference>
<evidence type="ECO:0000256" key="1">
    <source>
        <dbReference type="ARBA" id="ARBA00004196"/>
    </source>
</evidence>
<organism evidence="5 6">
    <name type="scientific">Bacteroides faecalis</name>
    <dbReference type="NCBI Taxonomy" id="2447885"/>
    <lineage>
        <taxon>Bacteria</taxon>
        <taxon>Pseudomonadati</taxon>
        <taxon>Bacteroidota</taxon>
        <taxon>Bacteroidia</taxon>
        <taxon>Bacteroidales</taxon>
        <taxon>Bacteroidaceae</taxon>
        <taxon>Bacteroides</taxon>
    </lineage>
</organism>
<dbReference type="AlphaFoldDB" id="A0A401LQW5"/>